<reference evidence="6" key="1">
    <citation type="submission" date="2021-05" db="EMBL/GenBank/DDBJ databases">
        <title>Energy efficiency and biological interactions define the core microbiome of deep oligotrophic groundwater.</title>
        <authorList>
            <person name="Mehrshad M."/>
            <person name="Lopez-Fernandez M."/>
            <person name="Bell E."/>
            <person name="Bernier-Latmani R."/>
            <person name="Bertilsson S."/>
            <person name="Dopson M."/>
        </authorList>
    </citation>
    <scope>NUCLEOTIDE SEQUENCE</scope>
    <source>
        <strain evidence="6">Modern_marine.mb.64</strain>
    </source>
</reference>
<evidence type="ECO:0000256" key="3">
    <source>
        <dbReference type="ARBA" id="ARBA00022801"/>
    </source>
</evidence>
<dbReference type="Gene3D" id="3.40.50.1000">
    <property type="entry name" value="HAD superfamily/HAD-like"/>
    <property type="match status" value="1"/>
</dbReference>
<organism evidence="6 7">
    <name type="scientific">Eiseniibacteriota bacterium</name>
    <dbReference type="NCBI Taxonomy" id="2212470"/>
    <lineage>
        <taxon>Bacteria</taxon>
        <taxon>Candidatus Eiseniibacteriota</taxon>
    </lineage>
</organism>
<dbReference type="InterPro" id="IPR051400">
    <property type="entry name" value="HAD-like_hydrolase"/>
</dbReference>
<evidence type="ECO:0000256" key="1">
    <source>
        <dbReference type="ARBA" id="ARBA00001946"/>
    </source>
</evidence>
<dbReference type="NCBIfam" id="TIGR01509">
    <property type="entry name" value="HAD-SF-IA-v3"/>
    <property type="match status" value="1"/>
</dbReference>
<dbReference type="SUPFAM" id="SSF56784">
    <property type="entry name" value="HAD-like"/>
    <property type="match status" value="1"/>
</dbReference>
<sequence>MIRWIFFDVGNVLMNDDQVMSYLYQELYKRILETKPSFSYAELLRRREHAIRRDGAGHWADLAEKYLGTAGKDDLIQRTTERMRDHYLEMHNVLPGMNDAVLVLSKKYQLGLIANQLKEVLPALDRAGWDGLFRVRAISELVGSKKPDLAIFRWALDRAGCRPEEAVMIGDRVDNDIAPAKRIGMRTIWLHFPHAEKGTSLQNKKDRMYLESQRRISIVSIPPKSEEDAPDAEADSAKGVLEAIQTFDRPDEPV</sequence>
<dbReference type="GO" id="GO:0044281">
    <property type="term" value="P:small molecule metabolic process"/>
    <property type="evidence" value="ECO:0007669"/>
    <property type="project" value="UniProtKB-ARBA"/>
</dbReference>
<dbReference type="SFLD" id="SFLDG01129">
    <property type="entry name" value="C1.5:_HAD__Beta-PGM__Phosphata"/>
    <property type="match status" value="1"/>
</dbReference>
<keyword evidence="3 6" id="KW-0378">Hydrolase</keyword>
<dbReference type="SFLD" id="SFLDS00003">
    <property type="entry name" value="Haloacid_Dehalogenase"/>
    <property type="match status" value="1"/>
</dbReference>
<accession>A0A948RZN4</accession>
<protein>
    <submittedName>
        <fullName evidence="6">HAD family hydrolase</fullName>
    </submittedName>
</protein>
<gene>
    <name evidence="6" type="ORF">KJ970_18405</name>
</gene>
<keyword evidence="4" id="KW-0460">Magnesium</keyword>
<keyword evidence="2" id="KW-0479">Metal-binding</keyword>
<evidence type="ECO:0000256" key="5">
    <source>
        <dbReference type="SAM" id="MobiDB-lite"/>
    </source>
</evidence>
<dbReference type="GO" id="GO:0046872">
    <property type="term" value="F:metal ion binding"/>
    <property type="evidence" value="ECO:0007669"/>
    <property type="project" value="UniProtKB-KW"/>
</dbReference>
<dbReference type="EMBL" id="JAHJDP010000104">
    <property type="protein sequence ID" value="MBU2692896.1"/>
    <property type="molecule type" value="Genomic_DNA"/>
</dbReference>
<evidence type="ECO:0000313" key="7">
    <source>
        <dbReference type="Proteomes" id="UP000777784"/>
    </source>
</evidence>
<dbReference type="InterPro" id="IPR023214">
    <property type="entry name" value="HAD_sf"/>
</dbReference>
<comment type="caution">
    <text evidence="6">The sequence shown here is derived from an EMBL/GenBank/DDBJ whole genome shotgun (WGS) entry which is preliminary data.</text>
</comment>
<comment type="cofactor">
    <cofactor evidence="1">
        <name>Mg(2+)</name>
        <dbReference type="ChEBI" id="CHEBI:18420"/>
    </cofactor>
</comment>
<dbReference type="PANTHER" id="PTHR46470">
    <property type="entry name" value="N-ACYLNEURAMINATE-9-PHOSPHATASE"/>
    <property type="match status" value="1"/>
</dbReference>
<proteinExistence type="predicted"/>
<dbReference type="PANTHER" id="PTHR46470:SF2">
    <property type="entry name" value="GLYCERALDEHYDE 3-PHOSPHATE PHOSPHATASE"/>
    <property type="match status" value="1"/>
</dbReference>
<dbReference type="Proteomes" id="UP000777784">
    <property type="component" value="Unassembled WGS sequence"/>
</dbReference>
<dbReference type="NCBIfam" id="TIGR01549">
    <property type="entry name" value="HAD-SF-IA-v1"/>
    <property type="match status" value="1"/>
</dbReference>
<evidence type="ECO:0000313" key="6">
    <source>
        <dbReference type="EMBL" id="MBU2692896.1"/>
    </source>
</evidence>
<dbReference type="InterPro" id="IPR036412">
    <property type="entry name" value="HAD-like_sf"/>
</dbReference>
<feature type="region of interest" description="Disordered" evidence="5">
    <location>
        <begin position="220"/>
        <end position="240"/>
    </location>
</feature>
<dbReference type="AlphaFoldDB" id="A0A948RZN4"/>
<dbReference type="GO" id="GO:0016791">
    <property type="term" value="F:phosphatase activity"/>
    <property type="evidence" value="ECO:0007669"/>
    <property type="project" value="TreeGrafter"/>
</dbReference>
<dbReference type="Gene3D" id="1.10.150.520">
    <property type="match status" value="1"/>
</dbReference>
<evidence type="ECO:0000256" key="4">
    <source>
        <dbReference type="ARBA" id="ARBA00022842"/>
    </source>
</evidence>
<evidence type="ECO:0000256" key="2">
    <source>
        <dbReference type="ARBA" id="ARBA00022723"/>
    </source>
</evidence>
<dbReference type="InterPro" id="IPR041492">
    <property type="entry name" value="HAD_2"/>
</dbReference>
<dbReference type="Pfam" id="PF13419">
    <property type="entry name" value="HAD_2"/>
    <property type="match status" value="1"/>
</dbReference>
<name>A0A948RZN4_UNCEI</name>
<dbReference type="InterPro" id="IPR006439">
    <property type="entry name" value="HAD-SF_hydro_IA"/>
</dbReference>